<reference evidence="2 3" key="1">
    <citation type="submission" date="2013-02" db="EMBL/GenBank/DDBJ databases">
        <title>The Genome Sequence of Acinetobacter guillouiae NIPH 991.</title>
        <authorList>
            <consortium name="The Broad Institute Genome Sequencing Platform"/>
            <consortium name="The Broad Institute Genome Sequencing Center for Infectious Disease"/>
            <person name="Cerqueira G."/>
            <person name="Feldgarden M."/>
            <person name="Courvalin P."/>
            <person name="Perichon B."/>
            <person name="Grillot-Courvalin C."/>
            <person name="Clermont D."/>
            <person name="Rocha E."/>
            <person name="Yoon E.-J."/>
            <person name="Nemec A."/>
            <person name="Walker B."/>
            <person name="Young S.K."/>
            <person name="Zeng Q."/>
            <person name="Gargeya S."/>
            <person name="Fitzgerald M."/>
            <person name="Haas B."/>
            <person name="Abouelleil A."/>
            <person name="Alvarado L."/>
            <person name="Arachchi H.M."/>
            <person name="Berlin A.M."/>
            <person name="Chapman S.B."/>
            <person name="Dewar J."/>
            <person name="Goldberg J."/>
            <person name="Griggs A."/>
            <person name="Gujja S."/>
            <person name="Hansen M."/>
            <person name="Howarth C."/>
            <person name="Imamovic A."/>
            <person name="Larimer J."/>
            <person name="McCowan C."/>
            <person name="Murphy C."/>
            <person name="Neiman D."/>
            <person name="Pearson M."/>
            <person name="Priest M."/>
            <person name="Roberts A."/>
            <person name="Saif S."/>
            <person name="Shea T."/>
            <person name="Sisk P."/>
            <person name="Sykes S."/>
            <person name="Wortman J."/>
            <person name="Nusbaum C."/>
            <person name="Birren B."/>
        </authorList>
    </citation>
    <scope>NUCLEOTIDE SEQUENCE [LARGE SCALE GENOMIC DNA]</scope>
    <source>
        <strain evidence="2 3">NIPH 991</strain>
    </source>
</reference>
<keyword evidence="3" id="KW-1185">Reference proteome</keyword>
<protein>
    <submittedName>
        <fullName evidence="2">Uncharacterized protein</fullName>
    </submittedName>
</protein>
<dbReference type="GeneID" id="67746415"/>
<name>N8YGL7_ACIGI</name>
<dbReference type="AlphaFoldDB" id="N8YGL7"/>
<evidence type="ECO:0000313" key="3">
    <source>
        <dbReference type="Proteomes" id="UP000013148"/>
    </source>
</evidence>
<organism evidence="2 3">
    <name type="scientific">Acinetobacter guillouiae NIPH 991</name>
    <dbReference type="NCBI Taxonomy" id="1217656"/>
    <lineage>
        <taxon>Bacteria</taxon>
        <taxon>Pseudomonadati</taxon>
        <taxon>Pseudomonadota</taxon>
        <taxon>Gammaproteobacteria</taxon>
        <taxon>Moraxellales</taxon>
        <taxon>Moraxellaceae</taxon>
        <taxon>Acinetobacter</taxon>
    </lineage>
</organism>
<dbReference type="EMBL" id="APPJ01000004">
    <property type="protein sequence ID" value="ENV18773.1"/>
    <property type="molecule type" value="Genomic_DNA"/>
</dbReference>
<keyword evidence="1" id="KW-0812">Transmembrane</keyword>
<sequence length="48" mass="5541">MSHKKPQRLLTIEQISNRRLWDKAQSLLLGSIIIFLIGAMFYIALVRG</sequence>
<evidence type="ECO:0000313" key="2">
    <source>
        <dbReference type="EMBL" id="ENV18773.1"/>
    </source>
</evidence>
<accession>N8YGL7</accession>
<evidence type="ECO:0000256" key="1">
    <source>
        <dbReference type="SAM" id="Phobius"/>
    </source>
</evidence>
<dbReference type="HOGENOM" id="CLU_3194876_0_0_6"/>
<dbReference type="PATRIC" id="fig|1217656.3.peg.557"/>
<dbReference type="Proteomes" id="UP000013148">
    <property type="component" value="Unassembled WGS sequence"/>
</dbReference>
<keyword evidence="1" id="KW-1133">Transmembrane helix</keyword>
<keyword evidence="1" id="KW-0472">Membrane</keyword>
<comment type="caution">
    <text evidence="2">The sequence shown here is derived from an EMBL/GenBank/DDBJ whole genome shotgun (WGS) entry which is preliminary data.</text>
</comment>
<dbReference type="RefSeq" id="WP_004725032.1">
    <property type="nucleotide sequence ID" value="NZ_KB849455.1"/>
</dbReference>
<feature type="transmembrane region" description="Helical" evidence="1">
    <location>
        <begin position="27"/>
        <end position="45"/>
    </location>
</feature>
<gene>
    <name evidence="2" type="ORF">F964_00573</name>
</gene>
<proteinExistence type="predicted"/>